<dbReference type="Proteomes" id="UP001345963">
    <property type="component" value="Unassembled WGS sequence"/>
</dbReference>
<organism evidence="1 2">
    <name type="scientific">Ataeniobius toweri</name>
    <dbReference type="NCBI Taxonomy" id="208326"/>
    <lineage>
        <taxon>Eukaryota</taxon>
        <taxon>Metazoa</taxon>
        <taxon>Chordata</taxon>
        <taxon>Craniata</taxon>
        <taxon>Vertebrata</taxon>
        <taxon>Euteleostomi</taxon>
        <taxon>Actinopterygii</taxon>
        <taxon>Neopterygii</taxon>
        <taxon>Teleostei</taxon>
        <taxon>Neoteleostei</taxon>
        <taxon>Acanthomorphata</taxon>
        <taxon>Ovalentaria</taxon>
        <taxon>Atherinomorphae</taxon>
        <taxon>Cyprinodontiformes</taxon>
        <taxon>Goodeidae</taxon>
        <taxon>Ataeniobius</taxon>
    </lineage>
</organism>
<comment type="caution">
    <text evidence="1">The sequence shown here is derived from an EMBL/GenBank/DDBJ whole genome shotgun (WGS) entry which is preliminary data.</text>
</comment>
<sequence length="118" mass="12995">MLSESSKAKTGLSGEMGEFCSTREVGEPSLEIMSWLIPSLASSSCPCTTPSTRNLNTFRIKNQLDALGFLLTPASCEPTLQQPPWHLHLRLSLKARHLVDHILDHSKTHSEILTSEPA</sequence>
<evidence type="ECO:0000313" key="1">
    <source>
        <dbReference type="EMBL" id="MED6259103.1"/>
    </source>
</evidence>
<name>A0ABU7C8M3_9TELE</name>
<accession>A0ABU7C8M3</accession>
<reference evidence="1 2" key="1">
    <citation type="submission" date="2021-07" db="EMBL/GenBank/DDBJ databases">
        <authorList>
            <person name="Palmer J.M."/>
        </authorList>
    </citation>
    <scope>NUCLEOTIDE SEQUENCE [LARGE SCALE GENOMIC DNA]</scope>
    <source>
        <strain evidence="1 2">AT_MEX2019</strain>
        <tissue evidence="1">Muscle</tissue>
    </source>
</reference>
<evidence type="ECO:0000313" key="2">
    <source>
        <dbReference type="Proteomes" id="UP001345963"/>
    </source>
</evidence>
<keyword evidence="2" id="KW-1185">Reference proteome</keyword>
<proteinExistence type="predicted"/>
<dbReference type="EMBL" id="JAHUTI010082196">
    <property type="protein sequence ID" value="MED6259103.1"/>
    <property type="molecule type" value="Genomic_DNA"/>
</dbReference>
<gene>
    <name evidence="1" type="ORF">ATANTOWER_017021</name>
</gene>
<protein>
    <submittedName>
        <fullName evidence="1">Uncharacterized protein</fullName>
    </submittedName>
</protein>